<organism evidence="2 3">
    <name type="scientific">Candidatus Seongchinamella marina</name>
    <dbReference type="NCBI Taxonomy" id="2518990"/>
    <lineage>
        <taxon>Bacteria</taxon>
        <taxon>Pseudomonadati</taxon>
        <taxon>Pseudomonadota</taxon>
        <taxon>Gammaproteobacteria</taxon>
        <taxon>Cellvibrionales</taxon>
        <taxon>Halieaceae</taxon>
        <taxon>Seongchinamella</taxon>
    </lineage>
</organism>
<gene>
    <name evidence="2" type="ORF">EYC87_14415</name>
</gene>
<proteinExistence type="predicted"/>
<sequence length="80" mass="9332">MKSCLLCLAIVIASFFCPVVLAQQASLEECRKLQLKIERYDELRSNGGSGPQMDAWKRSRRALEKQFRTGGCRYYRWELK</sequence>
<feature type="signal peptide" evidence="1">
    <location>
        <begin position="1"/>
        <end position="22"/>
    </location>
</feature>
<feature type="chain" id="PRO_5046979918" evidence="1">
    <location>
        <begin position="23"/>
        <end position="80"/>
    </location>
</feature>
<reference evidence="2" key="1">
    <citation type="submission" date="2019-02" db="EMBL/GenBank/DDBJ databases">
        <authorList>
            <person name="Li S.-H."/>
        </authorList>
    </citation>
    <scope>NUCLEOTIDE SEQUENCE</scope>
    <source>
        <strain evidence="2">IMCC8485</strain>
    </source>
</reference>
<evidence type="ECO:0000313" key="3">
    <source>
        <dbReference type="Proteomes" id="UP001143307"/>
    </source>
</evidence>
<dbReference type="Proteomes" id="UP001143307">
    <property type="component" value="Unassembled WGS sequence"/>
</dbReference>
<accession>A0ABT3SXQ8</accession>
<keyword evidence="1" id="KW-0732">Signal</keyword>
<keyword evidence="3" id="KW-1185">Reference proteome</keyword>
<name>A0ABT3SXQ8_9GAMM</name>
<dbReference type="RefSeq" id="WP_279253498.1">
    <property type="nucleotide sequence ID" value="NZ_SHNP01000005.1"/>
</dbReference>
<evidence type="ECO:0000256" key="1">
    <source>
        <dbReference type="SAM" id="SignalP"/>
    </source>
</evidence>
<evidence type="ECO:0000313" key="2">
    <source>
        <dbReference type="EMBL" id="MCX2974783.1"/>
    </source>
</evidence>
<dbReference type="EMBL" id="SHNP01000005">
    <property type="protein sequence ID" value="MCX2974783.1"/>
    <property type="molecule type" value="Genomic_DNA"/>
</dbReference>
<comment type="caution">
    <text evidence="2">The sequence shown here is derived from an EMBL/GenBank/DDBJ whole genome shotgun (WGS) entry which is preliminary data.</text>
</comment>
<protein>
    <submittedName>
        <fullName evidence="2">Uncharacterized protein</fullName>
    </submittedName>
</protein>